<dbReference type="AlphaFoldDB" id="A0ABD1RR12"/>
<reference evidence="3" key="1">
    <citation type="submission" date="2024-07" db="EMBL/GenBank/DDBJ databases">
        <title>Two chromosome-level genome assemblies of Korean endemic species Abeliophyllum distichum and Forsythia ovata (Oleaceae).</title>
        <authorList>
            <person name="Jang H."/>
        </authorList>
    </citation>
    <scope>NUCLEOTIDE SEQUENCE [LARGE SCALE GENOMIC DNA]</scope>
</reference>
<keyword evidence="3" id="KW-1185">Reference proteome</keyword>
<feature type="domain" description="Retrotransposon gag" evidence="1">
    <location>
        <begin position="115"/>
        <end position="182"/>
    </location>
</feature>
<proteinExistence type="predicted"/>
<evidence type="ECO:0000313" key="2">
    <source>
        <dbReference type="EMBL" id="KAL2490851.1"/>
    </source>
</evidence>
<evidence type="ECO:0000259" key="1">
    <source>
        <dbReference type="Pfam" id="PF03732"/>
    </source>
</evidence>
<dbReference type="EMBL" id="JBFOLK010000008">
    <property type="protein sequence ID" value="KAL2490851.1"/>
    <property type="molecule type" value="Genomic_DNA"/>
</dbReference>
<dbReference type="Proteomes" id="UP001604336">
    <property type="component" value="Unassembled WGS sequence"/>
</dbReference>
<organism evidence="2 3">
    <name type="scientific">Abeliophyllum distichum</name>
    <dbReference type="NCBI Taxonomy" id="126358"/>
    <lineage>
        <taxon>Eukaryota</taxon>
        <taxon>Viridiplantae</taxon>
        <taxon>Streptophyta</taxon>
        <taxon>Embryophyta</taxon>
        <taxon>Tracheophyta</taxon>
        <taxon>Spermatophyta</taxon>
        <taxon>Magnoliopsida</taxon>
        <taxon>eudicotyledons</taxon>
        <taxon>Gunneridae</taxon>
        <taxon>Pentapetalae</taxon>
        <taxon>asterids</taxon>
        <taxon>lamiids</taxon>
        <taxon>Lamiales</taxon>
        <taxon>Oleaceae</taxon>
        <taxon>Forsythieae</taxon>
        <taxon>Abeliophyllum</taxon>
    </lineage>
</organism>
<dbReference type="InterPro" id="IPR005162">
    <property type="entry name" value="Retrotrans_gag_dom"/>
</dbReference>
<evidence type="ECO:0000313" key="3">
    <source>
        <dbReference type="Proteomes" id="UP001604336"/>
    </source>
</evidence>
<dbReference type="Pfam" id="PF03732">
    <property type="entry name" value="Retrotrans_gag"/>
    <property type="match status" value="1"/>
</dbReference>
<name>A0ABD1RR12_9LAMI</name>
<dbReference type="Gene3D" id="2.40.70.10">
    <property type="entry name" value="Acid Proteases"/>
    <property type="match status" value="1"/>
</dbReference>
<protein>
    <recommendedName>
        <fullName evidence="1">Retrotransposon gag domain-containing protein</fullName>
    </recommendedName>
</protein>
<dbReference type="InterPro" id="IPR021109">
    <property type="entry name" value="Peptidase_aspartic_dom_sf"/>
</dbReference>
<accession>A0ABD1RR12</accession>
<sequence length="269" mass="31022">MKNTYARWTRRWVIWMQLTKQYPASYEAQLNGSRSEANDKQVDSSIPPSTFGSVLGYNRVGSTQPHQTREDNSVNVKLPKIDFPYFNGDGPREWLIKANKYFQLHQVAEEFKVGIAEMCLKGKAYIWFYGFAASHPNAGWNVFAEELCKRFSENTGEEIVETFSKIRQFGSIAEYPKRFEEQESKEVMEISINALDDKMRHKTIRVPGLIKWKKISILIDSGSTHSFVDEGLISQLKYNTDQSKSLTVTVANEEKLQSNAICRPLVWRM</sequence>
<gene>
    <name evidence="2" type="ORF">Adt_26479</name>
</gene>
<dbReference type="CDD" id="cd00303">
    <property type="entry name" value="retropepsin_like"/>
    <property type="match status" value="1"/>
</dbReference>
<dbReference type="Pfam" id="PF08284">
    <property type="entry name" value="RVP_2"/>
    <property type="match status" value="1"/>
</dbReference>
<comment type="caution">
    <text evidence="2">The sequence shown here is derived from an EMBL/GenBank/DDBJ whole genome shotgun (WGS) entry which is preliminary data.</text>
</comment>